<dbReference type="Pfam" id="PF13088">
    <property type="entry name" value="BNR_2"/>
    <property type="match status" value="1"/>
</dbReference>
<dbReference type="GO" id="GO:0016798">
    <property type="term" value="F:hydrolase activity, acting on glycosyl bonds"/>
    <property type="evidence" value="ECO:0007669"/>
    <property type="project" value="UniProtKB-KW"/>
</dbReference>
<accession>A0ABT7PJ29</accession>
<protein>
    <submittedName>
        <fullName evidence="3">Sialidase family protein</fullName>
        <ecNumber evidence="3">3.2.1.-</ecNumber>
    </submittedName>
</protein>
<keyword evidence="3" id="KW-0378">Hydrolase</keyword>
<dbReference type="EC" id="3.2.1.-" evidence="3"/>
<evidence type="ECO:0000313" key="4">
    <source>
        <dbReference type="Proteomes" id="UP001239462"/>
    </source>
</evidence>
<keyword evidence="4" id="KW-1185">Reference proteome</keyword>
<dbReference type="CDD" id="cd15482">
    <property type="entry name" value="Sialidase_non-viral"/>
    <property type="match status" value="1"/>
</dbReference>
<evidence type="ECO:0000259" key="2">
    <source>
        <dbReference type="Pfam" id="PF13088"/>
    </source>
</evidence>
<dbReference type="PANTHER" id="PTHR43752">
    <property type="entry name" value="BNR/ASP-BOX REPEAT FAMILY PROTEIN"/>
    <property type="match status" value="1"/>
</dbReference>
<sequence length="407" mass="45631">MKRLTSQSSITKRNTARTGSGDTALNRRAMIGMTAGSIAAARLSSAAEHRFAVDEVKTISTQPGLYCGWPTLTRRSDGQLLVVWSGGRDSHVCPFGRVDMMRSDDGGESWTWPRTVFDSATDDRDAGVLETTKGTLIVTTFTSLAYQPNYEQQVAARQTGEGSRWPDERFDRWTRIHRRLDDRERESELGQWAIRSTDGGLTWSPRLPTVVNSPHGPIQLSDGRLIYAGKELWTDQKRVGVAQSLDDGQSWQWLAEIPTRPDDQAKDYHELHAVECESGKLIAQIRNHNPINHRETLQSESTDGGKTWTAPRSIGVWGLPSHLLRLRDGRLVMSYGHRRKPLGVQARVSEDEGETWSDAMPLWDRATSGDLGYPSTAQLDDGTLVTIWYEKMKDSSLAVLRQAKWTL</sequence>
<dbReference type="Gene3D" id="2.120.10.10">
    <property type="match status" value="1"/>
</dbReference>
<dbReference type="Proteomes" id="UP001239462">
    <property type="component" value="Unassembled WGS sequence"/>
</dbReference>
<feature type="compositionally biased region" description="Polar residues" evidence="1">
    <location>
        <begin position="1"/>
        <end position="23"/>
    </location>
</feature>
<dbReference type="RefSeq" id="WP_289164139.1">
    <property type="nucleotide sequence ID" value="NZ_JASZZN010000009.1"/>
</dbReference>
<dbReference type="EMBL" id="JASZZN010000009">
    <property type="protein sequence ID" value="MDM4016499.1"/>
    <property type="molecule type" value="Genomic_DNA"/>
</dbReference>
<keyword evidence="3" id="KW-0326">Glycosidase</keyword>
<gene>
    <name evidence="3" type="ORF">QTN89_13730</name>
</gene>
<evidence type="ECO:0000256" key="1">
    <source>
        <dbReference type="SAM" id="MobiDB-lite"/>
    </source>
</evidence>
<evidence type="ECO:0000313" key="3">
    <source>
        <dbReference type="EMBL" id="MDM4016499.1"/>
    </source>
</evidence>
<organism evidence="3 4">
    <name type="scientific">Roseiconus lacunae</name>
    <dbReference type="NCBI Taxonomy" id="2605694"/>
    <lineage>
        <taxon>Bacteria</taxon>
        <taxon>Pseudomonadati</taxon>
        <taxon>Planctomycetota</taxon>
        <taxon>Planctomycetia</taxon>
        <taxon>Pirellulales</taxon>
        <taxon>Pirellulaceae</taxon>
        <taxon>Roseiconus</taxon>
    </lineage>
</organism>
<feature type="region of interest" description="Disordered" evidence="1">
    <location>
        <begin position="1"/>
        <end position="25"/>
    </location>
</feature>
<name>A0ABT7PJ29_9BACT</name>
<dbReference type="InterPro" id="IPR011040">
    <property type="entry name" value="Sialidase"/>
</dbReference>
<reference evidence="3 4" key="1">
    <citation type="submission" date="2023-06" db="EMBL/GenBank/DDBJ databases">
        <title>Roseiconus lacunae JC819 isolated from Gulf of Mannar region, Tamil Nadu.</title>
        <authorList>
            <person name="Pk S."/>
            <person name="Ch S."/>
            <person name="Ch V.R."/>
        </authorList>
    </citation>
    <scope>NUCLEOTIDE SEQUENCE [LARGE SCALE GENOMIC DNA]</scope>
    <source>
        <strain evidence="3 4">JC819</strain>
    </source>
</reference>
<dbReference type="InterPro" id="IPR036278">
    <property type="entry name" value="Sialidase_sf"/>
</dbReference>
<dbReference type="SUPFAM" id="SSF50939">
    <property type="entry name" value="Sialidases"/>
    <property type="match status" value="1"/>
</dbReference>
<proteinExistence type="predicted"/>
<feature type="domain" description="Sialidase" evidence="2">
    <location>
        <begin position="192"/>
        <end position="384"/>
    </location>
</feature>
<dbReference type="PANTHER" id="PTHR43752:SF2">
    <property type="entry name" value="BNR_ASP-BOX REPEAT FAMILY PROTEIN"/>
    <property type="match status" value="1"/>
</dbReference>
<comment type="caution">
    <text evidence="3">The sequence shown here is derived from an EMBL/GenBank/DDBJ whole genome shotgun (WGS) entry which is preliminary data.</text>
</comment>